<evidence type="ECO:0000313" key="13">
    <source>
        <dbReference type="Proteomes" id="UP000245634"/>
    </source>
</evidence>
<dbReference type="SUPFAM" id="SSF48179">
    <property type="entry name" value="6-phosphogluconate dehydrogenase C-terminal domain-like"/>
    <property type="match status" value="1"/>
</dbReference>
<evidence type="ECO:0000256" key="4">
    <source>
        <dbReference type="ARBA" id="ARBA00023002"/>
    </source>
</evidence>
<dbReference type="GO" id="GO:0006065">
    <property type="term" value="P:UDP-glucuronate biosynthetic process"/>
    <property type="evidence" value="ECO:0007669"/>
    <property type="project" value="UniProtKB-UniPathway"/>
</dbReference>
<dbReference type="GO" id="GO:0051287">
    <property type="term" value="F:NAD binding"/>
    <property type="evidence" value="ECO:0007669"/>
    <property type="project" value="InterPro"/>
</dbReference>
<accession>A0A316D683</accession>
<evidence type="ECO:0000256" key="5">
    <source>
        <dbReference type="ARBA" id="ARBA00023027"/>
    </source>
</evidence>
<keyword evidence="13" id="KW-1185">Reference proteome</keyword>
<evidence type="ECO:0000256" key="8">
    <source>
        <dbReference type="PIRSR" id="PIRSR500134-1"/>
    </source>
</evidence>
<feature type="binding site" evidence="10">
    <location>
        <position position="284"/>
    </location>
    <ligand>
        <name>NAD(+)</name>
        <dbReference type="ChEBI" id="CHEBI:57540"/>
    </ligand>
</feature>
<dbReference type="Pfam" id="PF00984">
    <property type="entry name" value="UDPG_MGDP_dh"/>
    <property type="match status" value="1"/>
</dbReference>
<comment type="similarity">
    <text evidence="2 7">Belongs to the UDP-glucose/GDP-mannose dehydrogenase family.</text>
</comment>
<dbReference type="Pfam" id="PF03720">
    <property type="entry name" value="UDPG_MGDP_dh_C"/>
    <property type="match status" value="1"/>
</dbReference>
<protein>
    <recommendedName>
        <fullName evidence="3 7">UDP-glucose 6-dehydrogenase</fullName>
        <ecNumber evidence="3 7">1.1.1.22</ecNumber>
    </recommendedName>
</protein>
<feature type="domain" description="UDP-glucose/GDP-mannose dehydrogenase C-terminal" evidence="11">
    <location>
        <begin position="334"/>
        <end position="437"/>
    </location>
</feature>
<dbReference type="Gene3D" id="3.40.50.720">
    <property type="entry name" value="NAD(P)-binding Rossmann-like Domain"/>
    <property type="match status" value="2"/>
</dbReference>
<dbReference type="RefSeq" id="WP_109690194.1">
    <property type="nucleotide sequence ID" value="NZ_QGGL01000013.1"/>
</dbReference>
<dbReference type="AlphaFoldDB" id="A0A316D683"/>
<evidence type="ECO:0000256" key="9">
    <source>
        <dbReference type="PIRSR" id="PIRSR500134-2"/>
    </source>
</evidence>
<dbReference type="PIRSF" id="PIRSF000124">
    <property type="entry name" value="UDPglc_GDPman_dh"/>
    <property type="match status" value="1"/>
</dbReference>
<feature type="active site" description="Nucleophile" evidence="8">
    <location>
        <position position="281"/>
    </location>
</feature>
<feature type="binding site" evidence="9">
    <location>
        <position position="341"/>
    </location>
    <ligand>
        <name>substrate</name>
    </ligand>
</feature>
<dbReference type="PANTHER" id="PTHR43750:SF3">
    <property type="entry name" value="UDP-GLUCOSE 6-DEHYDROGENASE TUAD"/>
    <property type="match status" value="1"/>
</dbReference>
<dbReference type="InterPro" id="IPR036220">
    <property type="entry name" value="UDP-Glc/GDP-Man_DH_C_sf"/>
</dbReference>
<dbReference type="InterPro" id="IPR008927">
    <property type="entry name" value="6-PGluconate_DH-like_C_sf"/>
</dbReference>
<comment type="pathway">
    <text evidence="1">Nucleotide-sugar biosynthesis; UDP-alpha-D-glucuronate biosynthesis; UDP-alpha-D-glucuronate from UDP-alpha-D-glucose: step 1/1.</text>
</comment>
<dbReference type="PIRSF" id="PIRSF500134">
    <property type="entry name" value="UDPglc_DH_bac"/>
    <property type="match status" value="1"/>
</dbReference>
<feature type="binding site" evidence="9">
    <location>
        <position position="225"/>
    </location>
    <ligand>
        <name>substrate</name>
    </ligand>
</feature>
<dbReference type="InterPro" id="IPR014026">
    <property type="entry name" value="UDP-Glc/GDP-Man_DH_dimer"/>
</dbReference>
<feature type="binding site" evidence="10">
    <location>
        <position position="84"/>
    </location>
    <ligand>
        <name>NAD(+)</name>
        <dbReference type="ChEBI" id="CHEBI:57540"/>
    </ligand>
</feature>
<dbReference type="InterPro" id="IPR017476">
    <property type="entry name" value="UDP-Glc/GDP-Man"/>
</dbReference>
<dbReference type="GO" id="GO:0003979">
    <property type="term" value="F:UDP-glucose 6-dehydrogenase activity"/>
    <property type="evidence" value="ECO:0007669"/>
    <property type="project" value="UniProtKB-EC"/>
</dbReference>
<dbReference type="OrthoDB" id="9803238at2"/>
<dbReference type="SMART" id="SM00984">
    <property type="entry name" value="UDPG_MGDP_dh_C"/>
    <property type="match status" value="1"/>
</dbReference>
<keyword evidence="5 7" id="KW-0520">NAD</keyword>
<keyword evidence="4 7" id="KW-0560">Oxidoreductase</keyword>
<reference evidence="12 13" key="1">
    <citation type="submission" date="2018-05" db="EMBL/GenBank/DDBJ databases">
        <title>Genomic Encyclopedia of Type Strains, Phase IV (KMG-IV): sequencing the most valuable type-strain genomes for metagenomic binning, comparative biology and taxonomic classification.</title>
        <authorList>
            <person name="Goeker M."/>
        </authorList>
    </citation>
    <scope>NUCLEOTIDE SEQUENCE [LARGE SCALE GENOMIC DNA]</scope>
    <source>
        <strain evidence="12 13">DSM 18773</strain>
    </source>
</reference>
<dbReference type="NCBIfam" id="TIGR03026">
    <property type="entry name" value="NDP-sugDHase"/>
    <property type="match status" value="1"/>
</dbReference>
<dbReference type="InterPro" id="IPR014027">
    <property type="entry name" value="UDP-Glc/GDP-Man_DH_C"/>
</dbReference>
<evidence type="ECO:0000256" key="2">
    <source>
        <dbReference type="ARBA" id="ARBA00006601"/>
    </source>
</evidence>
<evidence type="ECO:0000256" key="3">
    <source>
        <dbReference type="ARBA" id="ARBA00012954"/>
    </source>
</evidence>
<name>A0A316D683_9BACL</name>
<dbReference type="PANTHER" id="PTHR43750">
    <property type="entry name" value="UDP-GLUCOSE 6-DEHYDROGENASE TUAD"/>
    <property type="match status" value="1"/>
</dbReference>
<feature type="binding site" evidence="9">
    <location>
        <begin position="155"/>
        <end position="158"/>
    </location>
    <ligand>
        <name>substrate</name>
    </ligand>
</feature>
<sequence length="456" mass="49434">MKIGVIGCGYVGLSTGVLWAVLGHDVVFLDEDERQIATLRQGEVPFYERGLQEVLARYRARTTYACGWSEWDADVDVAIIAVGTPAQPDGSPNLSYLQAAVQAVGDHWQAGRGTVVLLKSTLPPGTNALVHRWLQERLQFRGLSDQVTVVSNPEFLREGDALTDVFYPQRIIVGVQSRAGESLLRDLYRPLLTGPDTAPAVLQRPPGYTRPELFVTTPINAELIKYAANAFLAMKISFMNEFANLAERMGADILDIATGIGMDSRIGPQFLQAGVGWGGSCFGKDAAAILHTAEEQGVQLSLVQATVEANDRQRQIVLEKLHRHVPALQGAVIGVLGLSFKPGTEDVRDAPSQTIVRALRAAGAQVQAYDPMAMRTFAEANPDLAVAYTAQAADCFAGADAVLLLTEWPVFAELPWADLRAHMRGDLLLDGRNAWQGLSLSQHGYVYEGMGRGKIG</sequence>
<feature type="binding site" evidence="9">
    <location>
        <position position="278"/>
    </location>
    <ligand>
        <name>substrate</name>
    </ligand>
</feature>
<feature type="binding site" evidence="10">
    <location>
        <position position="348"/>
    </location>
    <ligand>
        <name>NAD(+)</name>
        <dbReference type="ChEBI" id="CHEBI:57540"/>
    </ligand>
</feature>
<proteinExistence type="inferred from homology"/>
<dbReference type="GO" id="GO:0000271">
    <property type="term" value="P:polysaccharide biosynthetic process"/>
    <property type="evidence" value="ECO:0007669"/>
    <property type="project" value="InterPro"/>
</dbReference>
<evidence type="ECO:0000313" key="12">
    <source>
        <dbReference type="EMBL" id="PWK09693.1"/>
    </source>
</evidence>
<feature type="binding site" evidence="10">
    <location>
        <position position="121"/>
    </location>
    <ligand>
        <name>NAD(+)</name>
        <dbReference type="ChEBI" id="CHEBI:57540"/>
    </ligand>
</feature>
<dbReference type="EC" id="1.1.1.22" evidence="3 7"/>
<evidence type="ECO:0000259" key="11">
    <source>
        <dbReference type="SMART" id="SM00984"/>
    </source>
</evidence>
<dbReference type="Proteomes" id="UP000245634">
    <property type="component" value="Unassembled WGS sequence"/>
</dbReference>
<feature type="binding site" evidence="10">
    <location>
        <position position="158"/>
    </location>
    <ligand>
        <name>NAD(+)</name>
        <dbReference type="ChEBI" id="CHEBI:57540"/>
    </ligand>
</feature>
<dbReference type="SUPFAM" id="SSF52413">
    <property type="entry name" value="UDP-glucose/GDP-mannose dehydrogenase C-terminal domain"/>
    <property type="match status" value="1"/>
</dbReference>
<feature type="binding site" evidence="10">
    <location>
        <position position="30"/>
    </location>
    <ligand>
        <name>NAD(+)</name>
        <dbReference type="ChEBI" id="CHEBI:57540"/>
    </ligand>
</feature>
<dbReference type="InterPro" id="IPR036291">
    <property type="entry name" value="NAD(P)-bd_dom_sf"/>
</dbReference>
<dbReference type="InterPro" id="IPR028357">
    <property type="entry name" value="UDPglc_DH_bac"/>
</dbReference>
<organism evidence="12 13">
    <name type="scientific">Tumebacillus permanentifrigoris</name>
    <dbReference type="NCBI Taxonomy" id="378543"/>
    <lineage>
        <taxon>Bacteria</taxon>
        <taxon>Bacillati</taxon>
        <taxon>Bacillota</taxon>
        <taxon>Bacilli</taxon>
        <taxon>Bacillales</taxon>
        <taxon>Alicyclobacillaceae</taxon>
        <taxon>Tumebacillus</taxon>
    </lineage>
</organism>
<dbReference type="SUPFAM" id="SSF51735">
    <property type="entry name" value="NAD(P)-binding Rossmann-fold domains"/>
    <property type="match status" value="1"/>
</dbReference>
<comment type="catalytic activity">
    <reaction evidence="6 7">
        <text>UDP-alpha-D-glucose + 2 NAD(+) + H2O = UDP-alpha-D-glucuronate + 2 NADH + 3 H(+)</text>
        <dbReference type="Rhea" id="RHEA:23596"/>
        <dbReference type="ChEBI" id="CHEBI:15377"/>
        <dbReference type="ChEBI" id="CHEBI:15378"/>
        <dbReference type="ChEBI" id="CHEBI:57540"/>
        <dbReference type="ChEBI" id="CHEBI:57945"/>
        <dbReference type="ChEBI" id="CHEBI:58052"/>
        <dbReference type="ChEBI" id="CHEBI:58885"/>
        <dbReference type="EC" id="1.1.1.22"/>
    </reaction>
</comment>
<gene>
    <name evidence="12" type="ORF">C7459_113131</name>
</gene>
<evidence type="ECO:0000256" key="6">
    <source>
        <dbReference type="ARBA" id="ARBA00047473"/>
    </source>
</evidence>
<evidence type="ECO:0000256" key="10">
    <source>
        <dbReference type="PIRSR" id="PIRSR500134-3"/>
    </source>
</evidence>
<evidence type="ECO:0000256" key="7">
    <source>
        <dbReference type="PIRNR" id="PIRNR000124"/>
    </source>
</evidence>
<feature type="binding site" evidence="9">
    <location>
        <begin position="270"/>
        <end position="274"/>
    </location>
    <ligand>
        <name>substrate</name>
    </ligand>
</feature>
<evidence type="ECO:0000256" key="1">
    <source>
        <dbReference type="ARBA" id="ARBA00004701"/>
    </source>
</evidence>
<dbReference type="EMBL" id="QGGL01000013">
    <property type="protein sequence ID" value="PWK09693.1"/>
    <property type="molecule type" value="Genomic_DNA"/>
</dbReference>
<dbReference type="InterPro" id="IPR001732">
    <property type="entry name" value="UDP-Glc/GDP-Man_DH_N"/>
</dbReference>
<dbReference type="Gene3D" id="1.20.5.100">
    <property type="entry name" value="Cytochrome c1, transmembrane anchor, C-terminal"/>
    <property type="match status" value="1"/>
</dbReference>
<dbReference type="Pfam" id="PF03721">
    <property type="entry name" value="UDPG_MGDP_dh_N"/>
    <property type="match status" value="1"/>
</dbReference>
<comment type="caution">
    <text evidence="12">The sequence shown here is derived from an EMBL/GenBank/DDBJ whole genome shotgun (WGS) entry which is preliminary data.</text>
</comment>
<dbReference type="UniPathway" id="UPA00038">
    <property type="reaction ID" value="UER00491"/>
</dbReference>